<sequence>MFKPSFFTVLRRKNQIPFVRVSSLSEGQSLSNESMEVQYFVDLFRITNPPMIQIFVMGMIGPGGIWNPTLGENFGRSMWNEIIVLKNRFSNGEWCIGGDFNVVTYVKERKGSLNLNYGLEMPEFSEFIYDSNLVDVHLKDNKYNWFSGDGLSMSRIYRFLLPDALIHSWGVISQRIGKRDISDHCPV</sequence>
<reference evidence="1 2" key="1">
    <citation type="journal article" date="2022" name="Nat. Genet.">
        <title>Improved pea reference genome and pan-genome highlight genomic features and evolutionary characteristics.</title>
        <authorList>
            <person name="Yang T."/>
            <person name="Liu R."/>
            <person name="Luo Y."/>
            <person name="Hu S."/>
            <person name="Wang D."/>
            <person name="Wang C."/>
            <person name="Pandey M.K."/>
            <person name="Ge S."/>
            <person name="Xu Q."/>
            <person name="Li N."/>
            <person name="Li G."/>
            <person name="Huang Y."/>
            <person name="Saxena R.K."/>
            <person name="Ji Y."/>
            <person name="Li M."/>
            <person name="Yan X."/>
            <person name="He Y."/>
            <person name="Liu Y."/>
            <person name="Wang X."/>
            <person name="Xiang C."/>
            <person name="Varshney R.K."/>
            <person name="Ding H."/>
            <person name="Gao S."/>
            <person name="Zong X."/>
        </authorList>
    </citation>
    <scope>NUCLEOTIDE SEQUENCE [LARGE SCALE GENOMIC DNA]</scope>
    <source>
        <strain evidence="1 2">cv. Zhongwan 6</strain>
    </source>
</reference>
<dbReference type="Gramene" id="Psat05G0799500-T1">
    <property type="protein sequence ID" value="KAI5413649.1"/>
    <property type="gene ID" value="KIW84_057995"/>
</dbReference>
<dbReference type="SUPFAM" id="SSF56219">
    <property type="entry name" value="DNase I-like"/>
    <property type="match status" value="1"/>
</dbReference>
<dbReference type="InterPro" id="IPR036691">
    <property type="entry name" value="Endo/exonu/phosph_ase_sf"/>
</dbReference>
<dbReference type="PANTHER" id="PTHR33710">
    <property type="entry name" value="BNAC02G09200D PROTEIN"/>
    <property type="match status" value="1"/>
</dbReference>
<evidence type="ECO:0000313" key="2">
    <source>
        <dbReference type="Proteomes" id="UP001058974"/>
    </source>
</evidence>
<keyword evidence="2" id="KW-1185">Reference proteome</keyword>
<accession>A0A9D5ANP7</accession>
<organism evidence="1 2">
    <name type="scientific">Pisum sativum</name>
    <name type="common">Garden pea</name>
    <name type="synonym">Lathyrus oleraceus</name>
    <dbReference type="NCBI Taxonomy" id="3888"/>
    <lineage>
        <taxon>Eukaryota</taxon>
        <taxon>Viridiplantae</taxon>
        <taxon>Streptophyta</taxon>
        <taxon>Embryophyta</taxon>
        <taxon>Tracheophyta</taxon>
        <taxon>Spermatophyta</taxon>
        <taxon>Magnoliopsida</taxon>
        <taxon>eudicotyledons</taxon>
        <taxon>Gunneridae</taxon>
        <taxon>Pentapetalae</taxon>
        <taxon>rosids</taxon>
        <taxon>fabids</taxon>
        <taxon>Fabales</taxon>
        <taxon>Fabaceae</taxon>
        <taxon>Papilionoideae</taxon>
        <taxon>50 kb inversion clade</taxon>
        <taxon>NPAAA clade</taxon>
        <taxon>Hologalegina</taxon>
        <taxon>IRL clade</taxon>
        <taxon>Fabeae</taxon>
        <taxon>Lathyrus</taxon>
    </lineage>
</organism>
<dbReference type="Gene3D" id="3.60.10.10">
    <property type="entry name" value="Endonuclease/exonuclease/phosphatase"/>
    <property type="match status" value="1"/>
</dbReference>
<dbReference type="EMBL" id="JAMSHJ010000005">
    <property type="protein sequence ID" value="KAI5413649.1"/>
    <property type="molecule type" value="Genomic_DNA"/>
</dbReference>
<dbReference type="PANTHER" id="PTHR33710:SF64">
    <property type="entry name" value="ENDONUCLEASE_EXONUCLEASE_PHOSPHATASE DOMAIN-CONTAINING PROTEIN"/>
    <property type="match status" value="1"/>
</dbReference>
<comment type="caution">
    <text evidence="1">The sequence shown here is derived from an EMBL/GenBank/DDBJ whole genome shotgun (WGS) entry which is preliminary data.</text>
</comment>
<proteinExistence type="predicted"/>
<dbReference type="AlphaFoldDB" id="A0A9D5ANP7"/>
<evidence type="ECO:0000313" key="1">
    <source>
        <dbReference type="EMBL" id="KAI5413649.1"/>
    </source>
</evidence>
<protein>
    <submittedName>
        <fullName evidence="1">Uncharacterized protein</fullName>
    </submittedName>
</protein>
<name>A0A9D5ANP7_PEA</name>
<gene>
    <name evidence="1" type="ORF">KIW84_057995</name>
</gene>
<dbReference type="Proteomes" id="UP001058974">
    <property type="component" value="Chromosome 5"/>
</dbReference>